<accession>A0A926HYD0</accession>
<evidence type="ECO:0000256" key="2">
    <source>
        <dbReference type="PROSITE-ProRule" id="PRU00335"/>
    </source>
</evidence>
<evidence type="ECO:0000313" key="4">
    <source>
        <dbReference type="EMBL" id="MBC8544712.1"/>
    </source>
</evidence>
<gene>
    <name evidence="4" type="ORF">H8730_14280</name>
</gene>
<organism evidence="4 5">
    <name type="scientific">Bianquea renquensis</name>
    <dbReference type="NCBI Taxonomy" id="2763661"/>
    <lineage>
        <taxon>Bacteria</taxon>
        <taxon>Bacillati</taxon>
        <taxon>Bacillota</taxon>
        <taxon>Clostridia</taxon>
        <taxon>Eubacteriales</taxon>
        <taxon>Bianqueaceae</taxon>
        <taxon>Bianquea</taxon>
    </lineage>
</organism>
<comment type="caution">
    <text evidence="4">The sequence shown here is derived from an EMBL/GenBank/DDBJ whole genome shotgun (WGS) entry which is preliminary data.</text>
</comment>
<dbReference type="PROSITE" id="PS50977">
    <property type="entry name" value="HTH_TETR_2"/>
    <property type="match status" value="1"/>
</dbReference>
<name>A0A926HYD0_9FIRM</name>
<keyword evidence="1 2" id="KW-0238">DNA-binding</keyword>
<dbReference type="AlphaFoldDB" id="A0A926HYD0"/>
<dbReference type="InterPro" id="IPR001647">
    <property type="entry name" value="HTH_TetR"/>
</dbReference>
<dbReference type="SUPFAM" id="SSF46689">
    <property type="entry name" value="Homeodomain-like"/>
    <property type="match status" value="1"/>
</dbReference>
<dbReference type="GO" id="GO:0003677">
    <property type="term" value="F:DNA binding"/>
    <property type="evidence" value="ECO:0007669"/>
    <property type="project" value="UniProtKB-UniRule"/>
</dbReference>
<feature type="DNA-binding region" description="H-T-H motif" evidence="2">
    <location>
        <begin position="29"/>
        <end position="48"/>
    </location>
</feature>
<dbReference type="InterPro" id="IPR036271">
    <property type="entry name" value="Tet_transcr_reg_TetR-rel_C_sf"/>
</dbReference>
<dbReference type="InterPro" id="IPR009057">
    <property type="entry name" value="Homeodomain-like_sf"/>
</dbReference>
<dbReference type="EMBL" id="JACRSQ010000028">
    <property type="protein sequence ID" value="MBC8544712.1"/>
    <property type="molecule type" value="Genomic_DNA"/>
</dbReference>
<reference evidence="4" key="1">
    <citation type="submission" date="2020-08" db="EMBL/GenBank/DDBJ databases">
        <title>Genome public.</title>
        <authorList>
            <person name="Liu C."/>
            <person name="Sun Q."/>
        </authorList>
    </citation>
    <scope>NUCLEOTIDE SEQUENCE</scope>
    <source>
        <strain evidence="4">NSJ-32</strain>
    </source>
</reference>
<evidence type="ECO:0000313" key="5">
    <source>
        <dbReference type="Proteomes" id="UP000657006"/>
    </source>
</evidence>
<keyword evidence="5" id="KW-1185">Reference proteome</keyword>
<evidence type="ECO:0000259" key="3">
    <source>
        <dbReference type="PROSITE" id="PS50977"/>
    </source>
</evidence>
<proteinExistence type="predicted"/>
<evidence type="ECO:0000256" key="1">
    <source>
        <dbReference type="ARBA" id="ARBA00023125"/>
    </source>
</evidence>
<dbReference type="RefSeq" id="WP_249290039.1">
    <property type="nucleotide sequence ID" value="NZ_JACRSQ010000028.1"/>
</dbReference>
<protein>
    <submittedName>
        <fullName evidence="4">TetR/AcrR family transcriptional regulator</fullName>
    </submittedName>
</protein>
<dbReference type="SUPFAM" id="SSF48498">
    <property type="entry name" value="Tetracyclin repressor-like, C-terminal domain"/>
    <property type="match status" value="1"/>
</dbReference>
<feature type="domain" description="HTH tetR-type" evidence="3">
    <location>
        <begin position="6"/>
        <end position="66"/>
    </location>
</feature>
<dbReference type="Proteomes" id="UP000657006">
    <property type="component" value="Unassembled WGS sequence"/>
</dbReference>
<dbReference type="Gene3D" id="1.10.357.10">
    <property type="entry name" value="Tetracycline Repressor, domain 2"/>
    <property type="match status" value="1"/>
</dbReference>
<sequence>MPPSKKFQRDHIINATYEVVKNEGLQVVNARRIAKELNSSVQPIYLNFSTMEELKNAVIEKIYHTYIGYMRQGANEEKAYQGMGMAYIRFARDYPNFFKILFMTESNLSPDCFIQNDDMGNDVLQTGQIFSGLSLEEQKKFHLKVWVFTHGIATLAATSTVNFTDEEIKELLGSTVREMLMGFKIERKQGEK</sequence>